<sequence length="104" mass="11312">MKLLSFITALLPEAFFSKLCLHDFAANNDSSPKLLISSGTDLFLLYCTKQLKLYANIWKLGDTPAGSGKNWISGSSHPDHSSFCRAVIISGLYSAGTVLICKLK</sequence>
<evidence type="ECO:0000313" key="3">
    <source>
        <dbReference type="Proteomes" id="UP001469553"/>
    </source>
</evidence>
<dbReference type="Proteomes" id="UP001469553">
    <property type="component" value="Unassembled WGS sequence"/>
</dbReference>
<evidence type="ECO:0000313" key="2">
    <source>
        <dbReference type="EMBL" id="MEQ2289190.1"/>
    </source>
</evidence>
<protein>
    <submittedName>
        <fullName evidence="2">Uncharacterized protein</fullName>
    </submittedName>
</protein>
<dbReference type="EMBL" id="JAHRIP010022444">
    <property type="protein sequence ID" value="MEQ2289190.1"/>
    <property type="molecule type" value="Genomic_DNA"/>
</dbReference>
<keyword evidence="3" id="KW-1185">Reference proteome</keyword>
<organism evidence="2 3">
    <name type="scientific">Ameca splendens</name>
    <dbReference type="NCBI Taxonomy" id="208324"/>
    <lineage>
        <taxon>Eukaryota</taxon>
        <taxon>Metazoa</taxon>
        <taxon>Chordata</taxon>
        <taxon>Craniata</taxon>
        <taxon>Vertebrata</taxon>
        <taxon>Euteleostomi</taxon>
        <taxon>Actinopterygii</taxon>
        <taxon>Neopterygii</taxon>
        <taxon>Teleostei</taxon>
        <taxon>Neoteleostei</taxon>
        <taxon>Acanthomorphata</taxon>
        <taxon>Ovalentaria</taxon>
        <taxon>Atherinomorphae</taxon>
        <taxon>Cyprinodontiformes</taxon>
        <taxon>Goodeidae</taxon>
        <taxon>Ameca</taxon>
    </lineage>
</organism>
<feature type="chain" id="PRO_5045140117" evidence="1">
    <location>
        <begin position="17"/>
        <end position="104"/>
    </location>
</feature>
<name>A0ABV0Y6K6_9TELE</name>
<evidence type="ECO:0000256" key="1">
    <source>
        <dbReference type="SAM" id="SignalP"/>
    </source>
</evidence>
<keyword evidence="1" id="KW-0732">Signal</keyword>
<feature type="signal peptide" evidence="1">
    <location>
        <begin position="1"/>
        <end position="16"/>
    </location>
</feature>
<gene>
    <name evidence="2" type="ORF">AMECASPLE_030455</name>
</gene>
<proteinExistence type="predicted"/>
<accession>A0ABV0Y6K6</accession>
<reference evidence="2 3" key="1">
    <citation type="submission" date="2021-06" db="EMBL/GenBank/DDBJ databases">
        <authorList>
            <person name="Palmer J.M."/>
        </authorList>
    </citation>
    <scope>NUCLEOTIDE SEQUENCE [LARGE SCALE GENOMIC DNA]</scope>
    <source>
        <strain evidence="2 3">AS_MEX2019</strain>
        <tissue evidence="2">Muscle</tissue>
    </source>
</reference>
<comment type="caution">
    <text evidence="2">The sequence shown here is derived from an EMBL/GenBank/DDBJ whole genome shotgun (WGS) entry which is preliminary data.</text>
</comment>